<dbReference type="InterPro" id="IPR006881">
    <property type="entry name" value="RepA_C"/>
</dbReference>
<accession>A0A239ML35</accession>
<organism evidence="2 3">
    <name type="scientific">Granulicella rosea</name>
    <dbReference type="NCBI Taxonomy" id="474952"/>
    <lineage>
        <taxon>Bacteria</taxon>
        <taxon>Pseudomonadati</taxon>
        <taxon>Acidobacteriota</taxon>
        <taxon>Terriglobia</taxon>
        <taxon>Terriglobales</taxon>
        <taxon>Acidobacteriaceae</taxon>
        <taxon>Granulicella</taxon>
    </lineage>
</organism>
<dbReference type="Pfam" id="PF04796">
    <property type="entry name" value="RepA_C"/>
    <property type="match status" value="1"/>
</dbReference>
<keyword evidence="3" id="KW-1185">Reference proteome</keyword>
<dbReference type="EMBL" id="FZOU01000014">
    <property type="protein sequence ID" value="SNT42832.1"/>
    <property type="molecule type" value="Genomic_DNA"/>
</dbReference>
<evidence type="ECO:0000256" key="1">
    <source>
        <dbReference type="SAM" id="MobiDB-lite"/>
    </source>
</evidence>
<feature type="region of interest" description="Disordered" evidence="1">
    <location>
        <begin position="1"/>
        <end position="21"/>
    </location>
</feature>
<dbReference type="AlphaFoldDB" id="A0A239ML35"/>
<dbReference type="OrthoDB" id="128471at2"/>
<name>A0A239ML35_9BACT</name>
<protein>
    <submittedName>
        <fullName evidence="2">RepA protein</fullName>
    </submittedName>
</protein>
<dbReference type="Proteomes" id="UP000198356">
    <property type="component" value="Unassembled WGS sequence"/>
</dbReference>
<reference evidence="2 3" key="1">
    <citation type="submission" date="2017-06" db="EMBL/GenBank/DDBJ databases">
        <authorList>
            <person name="Kim H.J."/>
            <person name="Triplett B.A."/>
        </authorList>
    </citation>
    <scope>NUCLEOTIDE SEQUENCE [LARGE SCALE GENOMIC DNA]</scope>
    <source>
        <strain evidence="2 3">DSM 18704</strain>
    </source>
</reference>
<sequence length="310" mass="34785">MTKDVGEVQKPVKRTKSGLSPKQERIIQTALDLDNDPSGQADVSYMHSVLTQVSLPRRKVLGDSFERKSGNASVLLQAGKLWNGHTFDEQPLPYGPMPRLIIAWMSTFAIRNKTREIPVGNSATEFLEILGYTVGGGKRGTFTTFRQQTRSLAAVRMTLGLGTSTFNGGMIQQFDAWQSEGKNMALWPGRLVLSENFYDSLIKRAVPLNNQVLRALRGSSLALDIYTWLAQRLHRVHSTAGDEISWTRLKEQFGHEYSDDAQGRKNFRKEFESALHDVLRLYPKARIETNVKNGENVGKILRLSPPPVSK</sequence>
<dbReference type="RefSeq" id="WP_089410413.1">
    <property type="nucleotide sequence ID" value="NZ_FZOU01000014.1"/>
</dbReference>
<gene>
    <name evidence="2" type="ORF">SAMN05421770_11434</name>
</gene>
<evidence type="ECO:0000313" key="2">
    <source>
        <dbReference type="EMBL" id="SNT42832.1"/>
    </source>
</evidence>
<evidence type="ECO:0000313" key="3">
    <source>
        <dbReference type="Proteomes" id="UP000198356"/>
    </source>
</evidence>
<proteinExistence type="predicted"/>